<evidence type="ECO:0008006" key="4">
    <source>
        <dbReference type="Google" id="ProtNLM"/>
    </source>
</evidence>
<accession>A0ABV0BA94</accession>
<evidence type="ECO:0000256" key="1">
    <source>
        <dbReference type="SAM" id="MobiDB-lite"/>
    </source>
</evidence>
<gene>
    <name evidence="2" type="ORF">TPR58_15115</name>
</gene>
<comment type="caution">
    <text evidence="2">The sequence shown here is derived from an EMBL/GenBank/DDBJ whole genome shotgun (WGS) entry which is preliminary data.</text>
</comment>
<feature type="region of interest" description="Disordered" evidence="1">
    <location>
        <begin position="92"/>
        <end position="114"/>
    </location>
</feature>
<evidence type="ECO:0000313" key="2">
    <source>
        <dbReference type="EMBL" id="MEN3748505.1"/>
    </source>
</evidence>
<dbReference type="Proteomes" id="UP001427805">
    <property type="component" value="Unassembled WGS sequence"/>
</dbReference>
<protein>
    <recommendedName>
        <fullName evidence="4">Secreted protein</fullName>
    </recommendedName>
</protein>
<organism evidence="2 3">
    <name type="scientific">Sphingomonas rustica</name>
    <dbReference type="NCBI Taxonomy" id="3103142"/>
    <lineage>
        <taxon>Bacteria</taxon>
        <taxon>Pseudomonadati</taxon>
        <taxon>Pseudomonadota</taxon>
        <taxon>Alphaproteobacteria</taxon>
        <taxon>Sphingomonadales</taxon>
        <taxon>Sphingomonadaceae</taxon>
        <taxon>Sphingomonas</taxon>
    </lineage>
</organism>
<dbReference type="RefSeq" id="WP_346247534.1">
    <property type="nucleotide sequence ID" value="NZ_JBDIZK010000009.1"/>
</dbReference>
<proteinExistence type="predicted"/>
<reference evidence="2 3" key="1">
    <citation type="submission" date="2024-05" db="EMBL/GenBank/DDBJ databases">
        <title>Sphingomonas sp. HF-S3 16S ribosomal RNA gene Genome sequencing and assembly.</title>
        <authorList>
            <person name="Lee H."/>
        </authorList>
    </citation>
    <scope>NUCLEOTIDE SEQUENCE [LARGE SCALE GENOMIC DNA]</scope>
    <source>
        <strain evidence="2 3">HF-S3</strain>
    </source>
</reference>
<sequence>MMLLALISPALLGAAAPQDAFFTRLHALCGKAFAGRVVSTDPADADFTDKSLVMHVRDCSASELRIPFHVGEDRSRTWVVTRTATGLRLKHDHRHEDGAPDATTLYGGDTTADGTAQRQEFPVDAESIAMFRSAGNSRSTTNVWAIEVDATRFAYELRRPGRRFRVEFDLTRPVTPPPPPWGSG</sequence>
<keyword evidence="3" id="KW-1185">Reference proteome</keyword>
<evidence type="ECO:0000313" key="3">
    <source>
        <dbReference type="Proteomes" id="UP001427805"/>
    </source>
</evidence>
<name>A0ABV0BA94_9SPHN</name>
<dbReference type="EMBL" id="JBDIZK010000009">
    <property type="protein sequence ID" value="MEN3748505.1"/>
    <property type="molecule type" value="Genomic_DNA"/>
</dbReference>